<gene>
    <name evidence="2" type="ORF">BK664_06910</name>
</gene>
<keyword evidence="1" id="KW-0175">Coiled coil</keyword>
<evidence type="ECO:0000313" key="3">
    <source>
        <dbReference type="Proteomes" id="UP000286351"/>
    </source>
</evidence>
<organism evidence="2 3">
    <name type="scientific">Pseudomonas brassicacearum</name>
    <dbReference type="NCBI Taxonomy" id="930166"/>
    <lineage>
        <taxon>Bacteria</taxon>
        <taxon>Pseudomonadati</taxon>
        <taxon>Pseudomonadota</taxon>
        <taxon>Gammaproteobacteria</taxon>
        <taxon>Pseudomonadales</taxon>
        <taxon>Pseudomonadaceae</taxon>
        <taxon>Pseudomonas</taxon>
    </lineage>
</organism>
<evidence type="ECO:0000256" key="1">
    <source>
        <dbReference type="SAM" id="Coils"/>
    </source>
</evidence>
<comment type="caution">
    <text evidence="2">The sequence shown here is derived from an EMBL/GenBank/DDBJ whole genome shotgun (WGS) entry which is preliminary data.</text>
</comment>
<sequence length="202" mass="22808">MAFKQKALQTPDQIKVLMSKETYEALLDSAERRKQQRSPLGRMIIMASLKALRESNAPFTQALKVAAEMATGIPEYRACEVKVRLTTEDFKEWRLISKKLNVRHSVLARVAIKEFLKAEGDGTELPLDMGSVDLLEQSDVPPRSETLTPDQQKIQELEARIDCLERERSLLKQAATILMAECNQTAFHRIHALLHGDAEAPL</sequence>
<dbReference type="RefSeq" id="WP_123365148.1">
    <property type="nucleotide sequence ID" value="NZ_MOBO01000006.1"/>
</dbReference>
<dbReference type="AlphaFoldDB" id="A0A423JRE5"/>
<feature type="coiled-coil region" evidence="1">
    <location>
        <begin position="147"/>
        <end position="181"/>
    </location>
</feature>
<evidence type="ECO:0000313" key="2">
    <source>
        <dbReference type="EMBL" id="RON40288.1"/>
    </source>
</evidence>
<proteinExistence type="predicted"/>
<accession>A0A423JRE5</accession>
<dbReference type="Proteomes" id="UP000286351">
    <property type="component" value="Unassembled WGS sequence"/>
</dbReference>
<name>A0A423JRE5_9PSED</name>
<protein>
    <submittedName>
        <fullName evidence="2">Uncharacterized protein</fullName>
    </submittedName>
</protein>
<reference evidence="2 3" key="1">
    <citation type="submission" date="2016-10" db="EMBL/GenBank/DDBJ databases">
        <title>Comparative genome analysis of multiple Pseudomonas spp. focuses on biocontrol and plant growth promoting traits.</title>
        <authorList>
            <person name="Tao X.-Y."/>
            <person name="Taylor C.G."/>
        </authorList>
    </citation>
    <scope>NUCLEOTIDE SEQUENCE [LARGE SCALE GENOMIC DNA]</scope>
    <source>
        <strain evidence="2 3">38D4</strain>
    </source>
</reference>
<dbReference type="EMBL" id="MOBO01000006">
    <property type="protein sequence ID" value="RON40288.1"/>
    <property type="molecule type" value="Genomic_DNA"/>
</dbReference>